<protein>
    <recommendedName>
        <fullName evidence="5">Mannan endo-1,6-alpha-mannosidase</fullName>
    </recommendedName>
</protein>
<evidence type="ECO:0000256" key="1">
    <source>
        <dbReference type="SAM" id="MobiDB-lite"/>
    </source>
</evidence>
<dbReference type="VEuPathDB" id="FungiDB:TRICI_004555"/>
<comment type="caution">
    <text evidence="3">The sequence shown here is derived from an EMBL/GenBank/DDBJ whole genome shotgun (WGS) entry which is preliminary data.</text>
</comment>
<dbReference type="Proteomes" id="UP000761534">
    <property type="component" value="Unassembled WGS sequence"/>
</dbReference>
<evidence type="ECO:0008006" key="5">
    <source>
        <dbReference type="Google" id="ProtNLM"/>
    </source>
</evidence>
<feature type="chain" id="PRO_5024925123" description="Mannan endo-1,6-alpha-mannosidase" evidence="2">
    <location>
        <begin position="19"/>
        <end position="523"/>
    </location>
</feature>
<dbReference type="AlphaFoldDB" id="A0A642V0M8"/>
<feature type="signal peptide" evidence="2">
    <location>
        <begin position="1"/>
        <end position="18"/>
    </location>
</feature>
<dbReference type="OrthoDB" id="9984024at2759"/>
<evidence type="ECO:0000313" key="4">
    <source>
        <dbReference type="Proteomes" id="UP000761534"/>
    </source>
</evidence>
<proteinExistence type="predicted"/>
<keyword evidence="2" id="KW-0732">Signal</keyword>
<evidence type="ECO:0000256" key="2">
    <source>
        <dbReference type="SAM" id="SignalP"/>
    </source>
</evidence>
<feature type="compositionally biased region" description="Pro residues" evidence="1">
    <location>
        <begin position="429"/>
        <end position="439"/>
    </location>
</feature>
<dbReference type="PANTHER" id="PTHR47791:SF1">
    <property type="entry name" value="ENDO MANNANASE, GH76 FAMILY (EUROFUNG)"/>
    <property type="match status" value="1"/>
</dbReference>
<feature type="compositionally biased region" description="Pro residues" evidence="1">
    <location>
        <begin position="487"/>
        <end position="499"/>
    </location>
</feature>
<dbReference type="InterPro" id="IPR053169">
    <property type="entry name" value="MUG_Protein"/>
</dbReference>
<dbReference type="Pfam" id="PF03663">
    <property type="entry name" value="Glyco_hydro_76"/>
    <property type="match status" value="1"/>
</dbReference>
<feature type="compositionally biased region" description="Pro residues" evidence="1">
    <location>
        <begin position="381"/>
        <end position="421"/>
    </location>
</feature>
<evidence type="ECO:0000313" key="3">
    <source>
        <dbReference type="EMBL" id="KAA8909243.1"/>
    </source>
</evidence>
<sequence>MVIWSFLLLLVLPWLVVGQEEFEGCGSFERATALIEPLLELYNPATGMWKETVWWTSANHLTALADYIKKAPFTYPKYEGLIENTFLKCQEFSMIHNHNDIKTLERLRASSPAPAVPMGFVNEYYDDDGWWALAWIKLYDITTDSRYLEAAVFIFEHMTTGWNEDKCNGGVPWTLSTSYKNAISNELFLQVAATLANRIPENSTYLEWAEKEWNWFVNSKMWNSEGTINDGLTDDCENNNEPVWSYNQGVLLGALVELHKAKQDPYLLMRAYSLADASIKKLSEESVLHDICEPNCNNGGSFKGIFVRNLAVLNEYTADHNYTSFLQANAHSLWENNRNENNQVGMVWSGPFAYFNEVSQSAGLDCLNAVMDCSGAKPSLQAPPPSPSLPPQPEELPQEPPQADTPPPPESQALPSPPLPSPEHHEISPPSPEAPPPPEGEPKHHEIPPPSPEAPPPSEGDQPALHEEPPMLPPPEQPVPEAQQPPTVQPEPPSSPPAVLPSDEPHFPPNPLIDYPIDPNNHL</sequence>
<dbReference type="InterPro" id="IPR005198">
    <property type="entry name" value="Glyco_hydro_76"/>
</dbReference>
<dbReference type="EMBL" id="SWFS01000345">
    <property type="protein sequence ID" value="KAA8909243.1"/>
    <property type="molecule type" value="Genomic_DNA"/>
</dbReference>
<gene>
    <name evidence="3" type="ORF">TRICI_004555</name>
</gene>
<organism evidence="3 4">
    <name type="scientific">Trichomonascus ciferrii</name>
    <dbReference type="NCBI Taxonomy" id="44093"/>
    <lineage>
        <taxon>Eukaryota</taxon>
        <taxon>Fungi</taxon>
        <taxon>Dikarya</taxon>
        <taxon>Ascomycota</taxon>
        <taxon>Saccharomycotina</taxon>
        <taxon>Dipodascomycetes</taxon>
        <taxon>Dipodascales</taxon>
        <taxon>Trichomonascaceae</taxon>
        <taxon>Trichomonascus</taxon>
        <taxon>Trichomonascus ciferrii complex</taxon>
    </lineage>
</organism>
<accession>A0A642V0M8</accession>
<keyword evidence="4" id="KW-1185">Reference proteome</keyword>
<dbReference type="InterPro" id="IPR008928">
    <property type="entry name" value="6-hairpin_glycosidase_sf"/>
</dbReference>
<dbReference type="GO" id="GO:0005975">
    <property type="term" value="P:carbohydrate metabolic process"/>
    <property type="evidence" value="ECO:0007669"/>
    <property type="project" value="InterPro"/>
</dbReference>
<name>A0A642V0M8_9ASCO</name>
<dbReference type="SUPFAM" id="SSF48208">
    <property type="entry name" value="Six-hairpin glycosidases"/>
    <property type="match status" value="1"/>
</dbReference>
<feature type="region of interest" description="Disordered" evidence="1">
    <location>
        <begin position="377"/>
        <end position="523"/>
    </location>
</feature>
<dbReference type="PANTHER" id="PTHR47791">
    <property type="entry name" value="MEIOTICALLY UP-REGULATED GENE 191 PROTEIN"/>
    <property type="match status" value="1"/>
</dbReference>
<reference evidence="3" key="1">
    <citation type="journal article" date="2019" name="G3 (Bethesda)">
        <title>Genome Assemblies of Two Rare Opportunistic Yeast Pathogens: Diutina rugosa (syn. Candida rugosa) and Trichomonascus ciferrii (syn. Candida ciferrii).</title>
        <authorList>
            <person name="Mixao V."/>
            <person name="Saus E."/>
            <person name="Hansen A.P."/>
            <person name="Lass-Florl C."/>
            <person name="Gabaldon T."/>
        </authorList>
    </citation>
    <scope>NUCLEOTIDE SEQUENCE</scope>
    <source>
        <strain evidence="3">CBS 4856</strain>
    </source>
</reference>
<dbReference type="Gene3D" id="1.50.10.20">
    <property type="match status" value="1"/>
</dbReference>
<feature type="compositionally biased region" description="Pro residues" evidence="1">
    <location>
        <begin position="448"/>
        <end position="458"/>
    </location>
</feature>